<feature type="transmembrane region" description="Helical" evidence="5">
    <location>
        <begin position="21"/>
        <end position="42"/>
    </location>
</feature>
<dbReference type="PANTHER" id="PTHR43229">
    <property type="entry name" value="NODULATION PROTEIN J"/>
    <property type="match status" value="1"/>
</dbReference>
<accession>A0B8I2</accession>
<keyword evidence="3 5" id="KW-1133">Transmembrane helix</keyword>
<evidence type="ECO:0000259" key="6">
    <source>
        <dbReference type="PROSITE" id="PS51012"/>
    </source>
</evidence>
<dbReference type="InterPro" id="IPR013525">
    <property type="entry name" value="ABC2_TM"/>
</dbReference>
<evidence type="ECO:0000256" key="2">
    <source>
        <dbReference type="ARBA" id="ARBA00022692"/>
    </source>
</evidence>
<dbReference type="GO" id="GO:0140359">
    <property type="term" value="F:ABC-type transporter activity"/>
    <property type="evidence" value="ECO:0007669"/>
    <property type="project" value="InterPro"/>
</dbReference>
<dbReference type="KEGG" id="mtp:Mthe_1227"/>
<sequence>MRYLDQLRRSLAIARKDVWIYYAKGPVMVFGIIFPLFLLMAFTIGRNMTVRDLFPGLMGMAIFFTSTAVGPAILPWEARSRTLERLVTAPVGIWALLLGDVIASFVFGIMISLIPLAVAVLMGVEVLHVMIFLVGMLLATFCFASLSILLSAYPPTDVPATVMMLSSLVRFPLVFISGVFVPVDQLPGWGRAISSVSPLTYFVDLARYSISGVTYYSVNVDLAVMGLFAIVFLVTAIKLHERFLPQRLS</sequence>
<feature type="transmembrane region" description="Helical" evidence="5">
    <location>
        <begin position="86"/>
        <end position="114"/>
    </location>
</feature>
<dbReference type="Proteomes" id="UP000000674">
    <property type="component" value="Chromosome"/>
</dbReference>
<dbReference type="HOGENOM" id="CLU_039483_3_3_2"/>
<evidence type="ECO:0000256" key="1">
    <source>
        <dbReference type="ARBA" id="ARBA00004141"/>
    </source>
</evidence>
<evidence type="ECO:0000256" key="3">
    <source>
        <dbReference type="ARBA" id="ARBA00022989"/>
    </source>
</evidence>
<dbReference type="GeneID" id="4462314"/>
<feature type="transmembrane region" description="Helical" evidence="5">
    <location>
        <begin position="215"/>
        <end position="237"/>
    </location>
</feature>
<evidence type="ECO:0000256" key="4">
    <source>
        <dbReference type="ARBA" id="ARBA00023136"/>
    </source>
</evidence>
<feature type="transmembrane region" description="Helical" evidence="5">
    <location>
        <begin position="126"/>
        <end position="150"/>
    </location>
</feature>
<keyword evidence="4 5" id="KW-0472">Membrane</keyword>
<dbReference type="OrthoDB" id="147058at2157"/>
<dbReference type="GO" id="GO:0043190">
    <property type="term" value="C:ATP-binding cassette (ABC) transporter complex"/>
    <property type="evidence" value="ECO:0007669"/>
    <property type="project" value="InterPro"/>
</dbReference>
<dbReference type="RefSeq" id="WP_011696398.1">
    <property type="nucleotide sequence ID" value="NC_008553.1"/>
</dbReference>
<dbReference type="AlphaFoldDB" id="A0B8I2"/>
<keyword evidence="8" id="KW-1185">Reference proteome</keyword>
<feature type="transmembrane region" description="Helical" evidence="5">
    <location>
        <begin position="162"/>
        <end position="181"/>
    </location>
</feature>
<proteinExistence type="predicted"/>
<dbReference type="PROSITE" id="PS51012">
    <property type="entry name" value="ABC_TM2"/>
    <property type="match status" value="1"/>
</dbReference>
<evidence type="ECO:0000313" key="7">
    <source>
        <dbReference type="EMBL" id="ABK15006.1"/>
    </source>
</evidence>
<dbReference type="PANTHER" id="PTHR43229:SF2">
    <property type="entry name" value="NODULATION PROTEIN J"/>
    <property type="match status" value="1"/>
</dbReference>
<reference evidence="7 8" key="1">
    <citation type="submission" date="2006-10" db="EMBL/GenBank/DDBJ databases">
        <title>Complete sequence of Methanosaeta thermophila PT.</title>
        <authorList>
            <consortium name="US DOE Joint Genome Institute"/>
            <person name="Copeland A."/>
            <person name="Lucas S."/>
            <person name="Lapidus A."/>
            <person name="Barry K."/>
            <person name="Detter J.C."/>
            <person name="Glavina del Rio T."/>
            <person name="Hammon N."/>
            <person name="Israni S."/>
            <person name="Pitluck S."/>
            <person name="Chain P."/>
            <person name="Malfatti S."/>
            <person name="Shin M."/>
            <person name="Vergez L."/>
            <person name="Schmutz J."/>
            <person name="Larimer F."/>
            <person name="Land M."/>
            <person name="Hauser L."/>
            <person name="Kyrpides N."/>
            <person name="Kim E."/>
            <person name="Smith K.S."/>
            <person name="Ingram-Smith C."/>
            <person name="Richardson P."/>
        </authorList>
    </citation>
    <scope>NUCLEOTIDE SEQUENCE [LARGE SCALE GENOMIC DNA]</scope>
    <source>
        <strain evidence="8">DSM 6194 / JCM 14653 / NBRC 101360 / PT</strain>
    </source>
</reference>
<dbReference type="InterPro" id="IPR000412">
    <property type="entry name" value="ABC_2_transport"/>
</dbReference>
<dbReference type="Pfam" id="PF01061">
    <property type="entry name" value="ABC2_membrane"/>
    <property type="match status" value="1"/>
</dbReference>
<feature type="domain" description="ABC transmembrane type-2" evidence="6">
    <location>
        <begin position="17"/>
        <end position="243"/>
    </location>
</feature>
<evidence type="ECO:0000313" key="8">
    <source>
        <dbReference type="Proteomes" id="UP000000674"/>
    </source>
</evidence>
<protein>
    <submittedName>
        <fullName evidence="7">ABC-2 type transporter</fullName>
    </submittedName>
</protein>
<dbReference type="InterPro" id="IPR047817">
    <property type="entry name" value="ABC2_TM_bact-type"/>
</dbReference>
<dbReference type="PIRSF" id="PIRSF006648">
    <property type="entry name" value="DrrB"/>
    <property type="match status" value="1"/>
</dbReference>
<organism evidence="7 8">
    <name type="scientific">Methanothrix thermoacetophila (strain DSM 6194 / JCM 14653 / NBRC 101360 / PT)</name>
    <name type="common">Methanosaeta thermophila</name>
    <dbReference type="NCBI Taxonomy" id="349307"/>
    <lineage>
        <taxon>Archaea</taxon>
        <taxon>Methanobacteriati</taxon>
        <taxon>Methanobacteriota</taxon>
        <taxon>Stenosarchaea group</taxon>
        <taxon>Methanomicrobia</taxon>
        <taxon>Methanotrichales</taxon>
        <taxon>Methanotrichaceae</taxon>
        <taxon>Methanothrix</taxon>
    </lineage>
</organism>
<name>A0B8I2_METTP</name>
<gene>
    <name evidence="7" type="ordered locus">Mthe_1227</name>
</gene>
<comment type="subcellular location">
    <subcellularLocation>
        <location evidence="1">Membrane</location>
        <topology evidence="1">Multi-pass membrane protein</topology>
    </subcellularLocation>
</comment>
<dbReference type="EMBL" id="CP000477">
    <property type="protein sequence ID" value="ABK15006.1"/>
    <property type="molecule type" value="Genomic_DNA"/>
</dbReference>
<feature type="transmembrane region" description="Helical" evidence="5">
    <location>
        <begin position="54"/>
        <end position="74"/>
    </location>
</feature>
<dbReference type="STRING" id="349307.Mthe_1227"/>
<keyword evidence="2 5" id="KW-0812">Transmembrane</keyword>
<dbReference type="InterPro" id="IPR051784">
    <property type="entry name" value="Nod_factor_ABC_transporter"/>
</dbReference>
<evidence type="ECO:0000256" key="5">
    <source>
        <dbReference type="SAM" id="Phobius"/>
    </source>
</evidence>